<dbReference type="Proteomes" id="UP000178946">
    <property type="component" value="Unassembled WGS sequence"/>
</dbReference>
<gene>
    <name evidence="1" type="ORF">A3A20_00335</name>
</gene>
<dbReference type="EMBL" id="MGIR01000005">
    <property type="protein sequence ID" value="OGM91014.1"/>
    <property type="molecule type" value="Genomic_DNA"/>
</dbReference>
<evidence type="ECO:0000313" key="2">
    <source>
        <dbReference type="Proteomes" id="UP000178946"/>
    </source>
</evidence>
<sequence>MTSKLLSELNAEHFKNAVIILDIDGAIVPDKTSDISAAAERFVKLLAETNEVHLVSNGKRHERNAKLAHRLGVSYFETPHKKPTKRAVLHILENQSGRPVIVIGDKFLTDGFLAMRIKAEFVKVKRLTSGKEGAFTFFVNFIDDAIYAIYQKLEKGFSKF</sequence>
<accession>A0A1F8DQZ3</accession>
<dbReference type="AlphaFoldDB" id="A0A1F8DQZ3"/>
<evidence type="ECO:0008006" key="3">
    <source>
        <dbReference type="Google" id="ProtNLM"/>
    </source>
</evidence>
<dbReference type="STRING" id="1802557.A3A20_00335"/>
<dbReference type="InterPro" id="IPR023214">
    <property type="entry name" value="HAD_sf"/>
</dbReference>
<reference evidence="1 2" key="1">
    <citation type="journal article" date="2016" name="Nat. Commun.">
        <title>Thousands of microbial genomes shed light on interconnected biogeochemical processes in an aquifer system.</title>
        <authorList>
            <person name="Anantharaman K."/>
            <person name="Brown C.T."/>
            <person name="Hug L.A."/>
            <person name="Sharon I."/>
            <person name="Castelle C.J."/>
            <person name="Probst A.J."/>
            <person name="Thomas B.C."/>
            <person name="Singh A."/>
            <person name="Wilkins M.J."/>
            <person name="Karaoz U."/>
            <person name="Brodie E.L."/>
            <person name="Williams K.H."/>
            <person name="Hubbard S.S."/>
            <person name="Banfield J.F."/>
        </authorList>
    </citation>
    <scope>NUCLEOTIDE SEQUENCE [LARGE SCALE GENOMIC DNA]</scope>
</reference>
<evidence type="ECO:0000313" key="1">
    <source>
        <dbReference type="EMBL" id="OGM91014.1"/>
    </source>
</evidence>
<dbReference type="Pfam" id="PF09419">
    <property type="entry name" value="PGP_phosphatase"/>
    <property type="match status" value="1"/>
</dbReference>
<dbReference type="SUPFAM" id="SSF56784">
    <property type="entry name" value="HAD-like"/>
    <property type="match status" value="1"/>
</dbReference>
<dbReference type="GO" id="GO:0008962">
    <property type="term" value="F:phosphatidylglycerophosphatase activity"/>
    <property type="evidence" value="ECO:0007669"/>
    <property type="project" value="InterPro"/>
</dbReference>
<dbReference type="Gene3D" id="3.40.50.1000">
    <property type="entry name" value="HAD superfamily/HAD-like"/>
    <property type="match status" value="1"/>
</dbReference>
<proteinExistence type="predicted"/>
<organism evidence="1 2">
    <name type="scientific">Candidatus Wolfebacteria bacterium RIFCSPLOWO2_01_FULL_45_19</name>
    <dbReference type="NCBI Taxonomy" id="1802557"/>
    <lineage>
        <taxon>Bacteria</taxon>
        <taxon>Candidatus Wolfeibacteriota</taxon>
    </lineage>
</organism>
<protein>
    <recommendedName>
        <fullName evidence="3">HAD family hydrolase</fullName>
    </recommendedName>
</protein>
<dbReference type="InterPro" id="IPR036412">
    <property type="entry name" value="HAD-like_sf"/>
</dbReference>
<comment type="caution">
    <text evidence="1">The sequence shown here is derived from an EMBL/GenBank/DDBJ whole genome shotgun (WGS) entry which is preliminary data.</text>
</comment>
<name>A0A1F8DQZ3_9BACT</name>
<dbReference type="InterPro" id="IPR027706">
    <property type="entry name" value="PGP_Pase"/>
</dbReference>